<accession>A0A3A4K819</accession>
<proteinExistence type="predicted"/>
<dbReference type="OrthoDB" id="3468183at2"/>
<name>A0A3A4K819_9NOCA</name>
<dbReference type="RefSeq" id="WP_120044670.1">
    <property type="nucleotide sequence ID" value="NZ_QZFU01000045.1"/>
</dbReference>
<protein>
    <submittedName>
        <fullName evidence="1">Uncharacterized protein</fullName>
    </submittedName>
</protein>
<sequence length="300" mass="33513">MPVLLVLNELSCAHQMPQESVGRAMEAFVATLRAVESAAVLVTSEKLPNIELAQGYPMSRWAADGRNRDLWRAIRLKQSRAPFTFAELEPVGPEDGEYRHEGVLAKGLGVAHGHEGLAVSLATHGNWSKTSVGLTRLWIEADQVNDAEVVVRHASCADHVDSHTDWLKTCELDATVESGLQIWTRRADYFPSLTFLARVQNDLGTLTPQWVRPVLIRLRELDMAIGGWRRTGAALPVWGSHTTGEYEGRRRICEFEDMDGVTQVFDWHSRFTPGHGRIHFRLVSADRSARVAYIGRKLGV</sequence>
<organism evidence="1 2">
    <name type="scientific">Nocardia panacis</name>
    <dbReference type="NCBI Taxonomy" id="2340916"/>
    <lineage>
        <taxon>Bacteria</taxon>
        <taxon>Bacillati</taxon>
        <taxon>Actinomycetota</taxon>
        <taxon>Actinomycetes</taxon>
        <taxon>Mycobacteriales</taxon>
        <taxon>Nocardiaceae</taxon>
        <taxon>Nocardia</taxon>
    </lineage>
</organism>
<keyword evidence="2" id="KW-1185">Reference proteome</keyword>
<dbReference type="AlphaFoldDB" id="A0A3A4K819"/>
<evidence type="ECO:0000313" key="2">
    <source>
        <dbReference type="Proteomes" id="UP000266677"/>
    </source>
</evidence>
<dbReference type="EMBL" id="QZFU01000045">
    <property type="protein sequence ID" value="RJO69087.1"/>
    <property type="molecule type" value="Genomic_DNA"/>
</dbReference>
<reference evidence="1 2" key="1">
    <citation type="submission" date="2018-09" db="EMBL/GenBank/DDBJ databases">
        <title>YIM PH21274 draft genome.</title>
        <authorList>
            <person name="Miao C."/>
        </authorList>
    </citation>
    <scope>NUCLEOTIDE SEQUENCE [LARGE SCALE GENOMIC DNA]</scope>
    <source>
        <strain evidence="1 2">YIM PH 21724</strain>
    </source>
</reference>
<comment type="caution">
    <text evidence="1">The sequence shown here is derived from an EMBL/GenBank/DDBJ whole genome shotgun (WGS) entry which is preliminary data.</text>
</comment>
<gene>
    <name evidence="1" type="ORF">D5S18_30920</name>
</gene>
<evidence type="ECO:0000313" key="1">
    <source>
        <dbReference type="EMBL" id="RJO69087.1"/>
    </source>
</evidence>
<dbReference type="Proteomes" id="UP000266677">
    <property type="component" value="Unassembled WGS sequence"/>
</dbReference>